<dbReference type="KEGG" id="agl:PYTT_1387"/>
<dbReference type="EMBL" id="LT629973">
    <property type="protein sequence ID" value="SEH87626.1"/>
    <property type="molecule type" value="Genomic_DNA"/>
</dbReference>
<gene>
    <name evidence="1" type="ORF">PYTT_1387</name>
</gene>
<dbReference type="AlphaFoldDB" id="A0A1C7PFG3"/>
<dbReference type="Proteomes" id="UP000176204">
    <property type="component" value="Chromosome I"/>
</dbReference>
<name>A0A1C7PFG3_9BACT</name>
<accession>A0A1C7PFG3</accession>
<evidence type="ECO:0000313" key="1">
    <source>
        <dbReference type="EMBL" id="SEH87626.1"/>
    </source>
</evidence>
<organism evidence="1 2">
    <name type="scientific">Akkermansia glycaniphila</name>
    <dbReference type="NCBI Taxonomy" id="1679444"/>
    <lineage>
        <taxon>Bacteria</taxon>
        <taxon>Pseudomonadati</taxon>
        <taxon>Verrucomicrobiota</taxon>
        <taxon>Verrucomicrobiia</taxon>
        <taxon>Verrucomicrobiales</taxon>
        <taxon>Akkermansiaceae</taxon>
        <taxon>Akkermansia</taxon>
    </lineage>
</organism>
<dbReference type="RefSeq" id="WP_067771761.1">
    <property type="nucleotide sequence ID" value="NZ_LIGX01000001.1"/>
</dbReference>
<keyword evidence="2" id="KW-1185">Reference proteome</keyword>
<sequence length="140" mass="15127">MIPQLQITCCPADWDSSTLTAAGITLPDGRTLLPRDIIARDLPPDLLTIWHGAVDTISTLDPGGWAATLIIARRGETAEPPAAEDGLNAAPIVIPHLTLTIDRRWDDGATAPPITQTYPDPYMLHFFDILTAASYWVADA</sequence>
<dbReference type="STRING" id="1679444.PYTT_1387"/>
<reference evidence="2" key="1">
    <citation type="submission" date="2016-09" db="EMBL/GenBank/DDBJ databases">
        <authorList>
            <person name="Koehorst J."/>
        </authorList>
    </citation>
    <scope>NUCLEOTIDE SEQUENCE [LARGE SCALE GENOMIC DNA]</scope>
</reference>
<evidence type="ECO:0000313" key="2">
    <source>
        <dbReference type="Proteomes" id="UP000176204"/>
    </source>
</evidence>
<proteinExistence type="predicted"/>
<protein>
    <submittedName>
        <fullName evidence="1">Uncharacterized protein</fullName>
    </submittedName>
</protein>